<reference evidence="4" key="1">
    <citation type="submission" date="2007-08" db="EMBL/GenBank/DDBJ databases">
        <authorList>
            <person name="Frangeul L."/>
        </authorList>
    </citation>
    <scope>NUCLEOTIDE SEQUENCE</scope>
    <source>
        <strain evidence="4">PCC 7806</strain>
    </source>
</reference>
<dbReference type="InterPro" id="IPR003646">
    <property type="entry name" value="SH3-like_bac-type"/>
</dbReference>
<sequence length="688" mass="75036">MQNLDTNQSSRSRNESRQRPLYKAFNLLPEARKQRTVRQDALKFVLRKWKKNEEREIPIISKRLQFWLFLSDWWWLMSAIFLISGLAAINYANPWHKQSEKITDCVKENQCIVLLQSASVDDFFSPDFDTGELTVKFTANGTSDDYLGIRNQGDGEDEIRTKDNNVSYGGKIIGSFEGGKETEPLLVKFNTSATREAAQALVRNIVYQSVSRNPKIGSRQVEFKITDGDGGISKPFTIKIQDKDSILNVPSSQTVKENANLSISGISLLSADNLTLTITLKATNGTLNIKPNVAKGLTAKDISNNQSTQVTLTGTVKQINSTLADSGGLIYRRNKNFSGEDMLTATVSDGEKIVLWPPSNSEDVNSNLDSKSISITVVPTNPPPIITVPSKQFTNQNTDLPISGMTLSDPNNPNLTVTLEVTNGILTVKTDIPNGLTANNIENNKTKKITLKGDTTKINKTLANAAGIIYRGRQNYAGSDNLIITASDGSKTDRETIGITVNDNPVISIAKVPEDVSSVPSGSSNATIVGEPGQKNIRRGPGLEYPTRHIAYPGDRVQVIKSVRNSDNFIWYHIYFPQSGADGWIAGNLLAVDGQTTYPSQPQIQPPSQPPPKASSRGTNATVSGTPGTKNMRSGAGTAYGVVGTVRTGDRLQILGSSYDRGGYQWYKVYHPQSGTTGWIAAQLISSD</sequence>
<feature type="region of interest" description="Disordered" evidence="1">
    <location>
        <begin position="518"/>
        <end position="541"/>
    </location>
</feature>
<proteinExistence type="predicted"/>
<accession>A8YJ94</accession>
<keyword evidence="2" id="KW-0472">Membrane</keyword>
<evidence type="ECO:0000259" key="3">
    <source>
        <dbReference type="PROSITE" id="PS51781"/>
    </source>
</evidence>
<protein>
    <submittedName>
        <fullName evidence="4">Genome sequencing data, contig C320</fullName>
    </submittedName>
</protein>
<dbReference type="Gene3D" id="2.30.30.40">
    <property type="entry name" value="SH3 Domains"/>
    <property type="match status" value="2"/>
</dbReference>
<evidence type="ECO:0000313" key="4">
    <source>
        <dbReference type="EMBL" id="CAO90738.1"/>
    </source>
</evidence>
<organism evidence="4">
    <name type="scientific">Microcystis aeruginosa (strain PCC 7806)</name>
    <dbReference type="NCBI Taxonomy" id="267872"/>
    <lineage>
        <taxon>Bacteria</taxon>
        <taxon>Bacillati</taxon>
        <taxon>Cyanobacteriota</taxon>
        <taxon>Cyanophyceae</taxon>
        <taxon>Oscillatoriophycideae</taxon>
        <taxon>Chroococcales</taxon>
        <taxon>Microcystaceae</taxon>
        <taxon>Microcystis</taxon>
    </lineage>
</organism>
<dbReference type="PROSITE" id="PS51781">
    <property type="entry name" value="SH3B"/>
    <property type="match status" value="2"/>
</dbReference>
<dbReference type="Pfam" id="PF08239">
    <property type="entry name" value="SH3_3"/>
    <property type="match status" value="1"/>
</dbReference>
<keyword evidence="2" id="KW-0812">Transmembrane</keyword>
<feature type="compositionally biased region" description="Pro residues" evidence="1">
    <location>
        <begin position="604"/>
        <end position="613"/>
    </location>
</feature>
<feature type="transmembrane region" description="Helical" evidence="2">
    <location>
        <begin position="73"/>
        <end position="92"/>
    </location>
</feature>
<dbReference type="AlphaFoldDB" id="A8YJ94"/>
<keyword evidence="2" id="KW-1133">Transmembrane helix</keyword>
<feature type="domain" description="SH3b" evidence="3">
    <location>
        <begin position="523"/>
        <end position="594"/>
    </location>
</feature>
<feature type="compositionally biased region" description="Polar residues" evidence="1">
    <location>
        <begin position="518"/>
        <end position="527"/>
    </location>
</feature>
<feature type="domain" description="SH3b" evidence="3">
    <location>
        <begin position="618"/>
        <end position="688"/>
    </location>
</feature>
<feature type="region of interest" description="Disordered" evidence="1">
    <location>
        <begin position="596"/>
        <end position="636"/>
    </location>
</feature>
<feature type="compositionally biased region" description="Polar residues" evidence="1">
    <location>
        <begin position="617"/>
        <end position="632"/>
    </location>
</feature>
<dbReference type="EMBL" id="AM778950">
    <property type="protein sequence ID" value="CAO90738.1"/>
    <property type="molecule type" value="Genomic_DNA"/>
</dbReference>
<evidence type="ECO:0000256" key="2">
    <source>
        <dbReference type="SAM" id="Phobius"/>
    </source>
</evidence>
<dbReference type="RefSeq" id="WP_002744883.1">
    <property type="nucleotide sequence ID" value="NZ_CP130696.1"/>
</dbReference>
<evidence type="ECO:0000256" key="1">
    <source>
        <dbReference type="SAM" id="MobiDB-lite"/>
    </source>
</evidence>
<dbReference type="SMART" id="SM00287">
    <property type="entry name" value="SH3b"/>
    <property type="match status" value="2"/>
</dbReference>
<name>A8YJ94_MICA7</name>
<gene>
    <name evidence="4" type="ORF">IPF_4105</name>
</gene>